<dbReference type="EMBL" id="FOXQ01000001">
    <property type="protein sequence ID" value="SFP72110.1"/>
    <property type="molecule type" value="Genomic_DNA"/>
</dbReference>
<name>A0A1I5SMY5_9BACT</name>
<sequence length="63" mass="7374">MKHETSNSKVYLDHEELNTLVTQVKETVAAGINNEVKNTFSAADLWNIQRMKTRIQRRTTLWN</sequence>
<dbReference type="AlphaFoldDB" id="A0A1I5SMY5"/>
<gene>
    <name evidence="1" type="ORF">SAMN05444277_101851</name>
</gene>
<reference evidence="1 2" key="1">
    <citation type="submission" date="2016-10" db="EMBL/GenBank/DDBJ databases">
        <authorList>
            <person name="de Groot N.N."/>
        </authorList>
    </citation>
    <scope>NUCLEOTIDE SEQUENCE [LARGE SCALE GENOMIC DNA]</scope>
    <source>
        <strain evidence="1 2">DSM 28286</strain>
    </source>
</reference>
<evidence type="ECO:0000313" key="1">
    <source>
        <dbReference type="EMBL" id="SFP72110.1"/>
    </source>
</evidence>
<accession>A0A1I5SMY5</accession>
<dbReference type="Proteomes" id="UP000199031">
    <property type="component" value="Unassembled WGS sequence"/>
</dbReference>
<dbReference type="OrthoDB" id="681050at2"/>
<proteinExistence type="predicted"/>
<organism evidence="1 2">
    <name type="scientific">Parafilimonas terrae</name>
    <dbReference type="NCBI Taxonomy" id="1465490"/>
    <lineage>
        <taxon>Bacteria</taxon>
        <taxon>Pseudomonadati</taxon>
        <taxon>Bacteroidota</taxon>
        <taxon>Chitinophagia</taxon>
        <taxon>Chitinophagales</taxon>
        <taxon>Chitinophagaceae</taxon>
        <taxon>Parafilimonas</taxon>
    </lineage>
</organism>
<dbReference type="RefSeq" id="WP_090654761.1">
    <property type="nucleotide sequence ID" value="NZ_FOXQ01000001.1"/>
</dbReference>
<evidence type="ECO:0000313" key="2">
    <source>
        <dbReference type="Proteomes" id="UP000199031"/>
    </source>
</evidence>
<keyword evidence="2" id="KW-1185">Reference proteome</keyword>
<protein>
    <submittedName>
        <fullName evidence="1">Uncharacterized protein</fullName>
    </submittedName>
</protein>
<dbReference type="STRING" id="1465490.SAMN05444277_101851"/>